<dbReference type="Proteomes" id="UP000270866">
    <property type="component" value="Chromosome 7"/>
</dbReference>
<evidence type="ECO:0000313" key="1">
    <source>
        <dbReference type="EMBL" id="RKK20001.1"/>
    </source>
</evidence>
<evidence type="ECO:0000313" key="2">
    <source>
        <dbReference type="Proteomes" id="UP000270866"/>
    </source>
</evidence>
<sequence length="80" mass="9135">MSQFVFFWKLSVVNFIDDMAFILAYDVVVPLLNLWIDRLINWTENSKALASTTYGSDPALFDKRMYPPNTTVGILKSRGA</sequence>
<name>A0A3L6NP70_FUSOX</name>
<dbReference type="EMBL" id="MRCU01000004">
    <property type="protein sequence ID" value="RKK20001.1"/>
    <property type="molecule type" value="Genomic_DNA"/>
</dbReference>
<organism evidence="1 2">
    <name type="scientific">Fusarium oxysporum f. sp. cepae</name>
    <dbReference type="NCBI Taxonomy" id="396571"/>
    <lineage>
        <taxon>Eukaryota</taxon>
        <taxon>Fungi</taxon>
        <taxon>Dikarya</taxon>
        <taxon>Ascomycota</taxon>
        <taxon>Pezizomycotina</taxon>
        <taxon>Sordariomycetes</taxon>
        <taxon>Hypocreomycetidae</taxon>
        <taxon>Hypocreales</taxon>
        <taxon>Nectriaceae</taxon>
        <taxon>Fusarium</taxon>
        <taxon>Fusarium oxysporum species complex</taxon>
    </lineage>
</organism>
<protein>
    <submittedName>
        <fullName evidence="1">Uncharacterized protein</fullName>
    </submittedName>
</protein>
<comment type="caution">
    <text evidence="1">The sequence shown here is derived from an EMBL/GenBank/DDBJ whole genome shotgun (WGS) entry which is preliminary data.</text>
</comment>
<proteinExistence type="predicted"/>
<gene>
    <name evidence="1" type="ORF">BFJ65_g6709</name>
</gene>
<accession>A0A3L6NP70</accession>
<reference evidence="1 2" key="1">
    <citation type="journal article" date="2018" name="Sci. Rep.">
        <title>Characterisation of pathogen-specific regions and novel effector candidates in Fusarium oxysporum f. sp. cepae.</title>
        <authorList>
            <person name="Armitage A.D."/>
            <person name="Taylor A."/>
            <person name="Sobczyk M.K."/>
            <person name="Baxter L."/>
            <person name="Greenfield B.P."/>
            <person name="Bates H.J."/>
            <person name="Wilson F."/>
            <person name="Jackson A.C."/>
            <person name="Ott S."/>
            <person name="Harrison R.J."/>
            <person name="Clarkson J.P."/>
        </authorList>
    </citation>
    <scope>NUCLEOTIDE SEQUENCE [LARGE SCALE GENOMIC DNA]</scope>
    <source>
        <strain evidence="1 2">FoC_Fus2</strain>
    </source>
</reference>
<dbReference type="AlphaFoldDB" id="A0A3L6NP70"/>